<dbReference type="OrthoDB" id="2017974at2759"/>
<dbReference type="AlphaFoldDB" id="A0A6V7V0M6"/>
<evidence type="ECO:0000256" key="1">
    <source>
        <dbReference type="ARBA" id="ARBA00023161"/>
    </source>
</evidence>
<gene>
    <name evidence="5" type="ORF">MENT_LOCUS19000</name>
</gene>
<evidence type="ECO:0000313" key="6">
    <source>
        <dbReference type="Proteomes" id="UP000580250"/>
    </source>
</evidence>
<dbReference type="InterPro" id="IPR018834">
    <property type="entry name" value="DNA/RNA-bd_Est1-type"/>
</dbReference>
<dbReference type="PANTHER" id="PTHR15696:SF0">
    <property type="entry name" value="TELOMERASE-BINDING PROTEIN EST1A"/>
    <property type="match status" value="1"/>
</dbReference>
<dbReference type="Pfam" id="PF10374">
    <property type="entry name" value="EST1"/>
    <property type="match status" value="1"/>
</dbReference>
<organism evidence="5 6">
    <name type="scientific">Meloidogyne enterolobii</name>
    <name type="common">Root-knot nematode worm</name>
    <name type="synonym">Meloidogyne mayaguensis</name>
    <dbReference type="NCBI Taxonomy" id="390850"/>
    <lineage>
        <taxon>Eukaryota</taxon>
        <taxon>Metazoa</taxon>
        <taxon>Ecdysozoa</taxon>
        <taxon>Nematoda</taxon>
        <taxon>Chromadorea</taxon>
        <taxon>Rhabditida</taxon>
        <taxon>Tylenchina</taxon>
        <taxon>Tylenchomorpha</taxon>
        <taxon>Tylenchoidea</taxon>
        <taxon>Meloidogynidae</taxon>
        <taxon>Meloidogyninae</taxon>
        <taxon>Meloidogyne</taxon>
    </lineage>
</organism>
<reference evidence="5 6" key="1">
    <citation type="submission" date="2020-08" db="EMBL/GenBank/DDBJ databases">
        <authorList>
            <person name="Koutsovoulos G."/>
            <person name="Danchin GJ E."/>
        </authorList>
    </citation>
    <scope>NUCLEOTIDE SEQUENCE [LARGE SCALE GENOMIC DNA]</scope>
</reference>
<dbReference type="InterPro" id="IPR045153">
    <property type="entry name" value="Est1/Ebs1-like"/>
</dbReference>
<dbReference type="PANTHER" id="PTHR15696">
    <property type="entry name" value="SMG-7 SUPPRESSOR WITH MORPHOLOGICAL EFFECT ON GENITALIA PROTEIN 7"/>
    <property type="match status" value="1"/>
</dbReference>
<dbReference type="GO" id="GO:0000184">
    <property type="term" value="P:nuclear-transcribed mRNA catabolic process, nonsense-mediated decay"/>
    <property type="evidence" value="ECO:0007669"/>
    <property type="project" value="UniProtKB-KW"/>
</dbReference>
<proteinExistence type="predicted"/>
<accession>A0A6V7V0M6</accession>
<evidence type="ECO:0000256" key="2">
    <source>
        <dbReference type="SAM" id="MobiDB-lite"/>
    </source>
</evidence>
<dbReference type="GO" id="GO:0070034">
    <property type="term" value="F:telomerase RNA binding"/>
    <property type="evidence" value="ECO:0007669"/>
    <property type="project" value="TreeGrafter"/>
</dbReference>
<name>A0A6V7V0M6_MELEN</name>
<dbReference type="Gene3D" id="3.40.50.1010">
    <property type="entry name" value="5'-nuclease"/>
    <property type="match status" value="1"/>
</dbReference>
<dbReference type="GO" id="GO:0042162">
    <property type="term" value="F:telomeric DNA binding"/>
    <property type="evidence" value="ECO:0007669"/>
    <property type="project" value="TreeGrafter"/>
</dbReference>
<dbReference type="Proteomes" id="UP000580250">
    <property type="component" value="Unassembled WGS sequence"/>
</dbReference>
<keyword evidence="1" id="KW-0866">Nonsense-mediated mRNA decay</keyword>
<evidence type="ECO:0000259" key="4">
    <source>
        <dbReference type="Pfam" id="PF10374"/>
    </source>
</evidence>
<feature type="domain" description="DNA/RNA-binding" evidence="3">
    <location>
        <begin position="204"/>
        <end position="268"/>
    </location>
</feature>
<comment type="caution">
    <text evidence="5">The sequence shown here is derived from an EMBL/GenBank/DDBJ whole genome shotgun (WGS) entry which is preliminary data.</text>
</comment>
<dbReference type="EMBL" id="CAJEWN010000130">
    <property type="protein sequence ID" value="CAD2167698.1"/>
    <property type="molecule type" value="Genomic_DNA"/>
</dbReference>
<evidence type="ECO:0000259" key="3">
    <source>
        <dbReference type="Pfam" id="PF10373"/>
    </source>
</evidence>
<feature type="region of interest" description="Disordered" evidence="2">
    <location>
        <begin position="648"/>
        <end position="673"/>
    </location>
</feature>
<feature type="domain" description="Telomerase activating protein Est1-like N-terminal" evidence="4">
    <location>
        <begin position="79"/>
        <end position="192"/>
    </location>
</feature>
<evidence type="ECO:0000313" key="5">
    <source>
        <dbReference type="EMBL" id="CAD2167698.1"/>
    </source>
</evidence>
<dbReference type="GO" id="GO:0005697">
    <property type="term" value="C:telomerase holoenzyme complex"/>
    <property type="evidence" value="ECO:0007669"/>
    <property type="project" value="TreeGrafter"/>
</dbReference>
<dbReference type="Pfam" id="PF10373">
    <property type="entry name" value="EST1_DNA_bind"/>
    <property type="match status" value="1"/>
</dbReference>
<dbReference type="InterPro" id="IPR019458">
    <property type="entry name" value="Est1-like_N"/>
</dbReference>
<sequence length="803" mass="92189">MIKNSQEDRKSAARKQIIPLQNAEKIEALLGTLQGYSRKLASGPNEKAARGILRISFELSQEYAEKLLSDFESCFRMNVEYQLWKNCFYSPIEVLRKRSEDGGPHAGLFKGSLNELIEPAITFYEGLLKDYEVKFSVDFSKFYQPYASSLSLDKFDECAVIDSELPVVDSMVLRSAQRLIICFADLYRYKALSTHKEARTYSFAKSLYWQSHFLEPLNGHPFNQLAVIACYEKKWVDVLFYYIRALSVLLPFKSARESLELALNSLRQPAITYEKWVFELIEIENRNIQAATNNYESGPYSDILNKENKFHNVCREIWFHPSNDVLVEESLKKHQPVRSTIEGTLTRLFVGDNGNNVVQKKAICHLLHCAGVLISTIGLDQFKQSYDLIINELLALVDNDDTVLTPAYLLKIIILYTFPIHSPKPDASQVLFENQRCAAFELVFSSLKFLLEIFYKDMDKVGLFILTGQLSEKFSCIIPSICFLVFWLYRIDKCLILDDVLKHYRIFELLVLIGNRLNLLRQRRTLCDLRVFSEVEDPNKDFLQIQLPEFMLLTPYFDILSKSSVEFFIDVNSLDVEITDKDHKWIAVQARFALILRLCEYLSEGEYFPIKFDVRNITDGPFRLLPHHKVEGNHKLLTNEMLDEKLVGTNSESGSNGINDGSSKITSNEDSSLSTSDEYELKTQLLSEEISLIHHLVVEVRPRYLVCDTNTLIDYPDEIKFFVSLKISVLLVPTIVIDELSSLVKGMPINKPTLLPREILNPEGSHSAFVMSQASKAIDWLREAAENKVFCIKISLTNHVFPC</sequence>
<dbReference type="SUPFAM" id="SSF48452">
    <property type="entry name" value="TPR-like"/>
    <property type="match status" value="1"/>
</dbReference>
<protein>
    <submittedName>
        <fullName evidence="5">Uncharacterized protein</fullName>
    </submittedName>
</protein>
<dbReference type="Gene3D" id="1.25.40.10">
    <property type="entry name" value="Tetratricopeptide repeat domain"/>
    <property type="match status" value="1"/>
</dbReference>
<dbReference type="InterPro" id="IPR011990">
    <property type="entry name" value="TPR-like_helical_dom_sf"/>
</dbReference>